<reference evidence="2" key="1">
    <citation type="submission" date="2009-06" db="EMBL/GenBank/DDBJ databases">
        <title>Complete sequence of chromosome of Geopacillus sp. WCH70.</title>
        <authorList>
            <consortium name="US DOE Joint Genome Institute"/>
            <person name="Lucas S."/>
            <person name="Copeland A."/>
            <person name="Lapidus A."/>
            <person name="Glavina del Rio T."/>
            <person name="Dalin E."/>
            <person name="Tice H."/>
            <person name="Bruce D."/>
            <person name="Goodwin L."/>
            <person name="Pitluck S."/>
            <person name="Chertkov O."/>
            <person name="Brettin T."/>
            <person name="Detter J.C."/>
            <person name="Han C."/>
            <person name="Larimer F."/>
            <person name="Land M."/>
            <person name="Hauser L."/>
            <person name="Kyrpides N."/>
            <person name="Mikhailova N."/>
            <person name="Brumm P."/>
            <person name="Mead D.A."/>
            <person name="Richardson P."/>
        </authorList>
    </citation>
    <scope>NUCLEOTIDE SEQUENCE [LARGE SCALE GENOMIC DNA]</scope>
    <source>
        <strain evidence="2">WCH70</strain>
    </source>
</reference>
<proteinExistence type="predicted"/>
<evidence type="ECO:0000313" key="2">
    <source>
        <dbReference type="EMBL" id="ACS25736.1"/>
    </source>
</evidence>
<name>C5D898_GEOSW</name>
<organism evidence="2">
    <name type="scientific">Geobacillus sp. (strain WCH70)</name>
    <dbReference type="NCBI Taxonomy" id="471223"/>
    <lineage>
        <taxon>Bacteria</taxon>
        <taxon>Bacillati</taxon>
        <taxon>Bacillota</taxon>
        <taxon>Bacilli</taxon>
        <taxon>Bacillales</taxon>
        <taxon>Anoxybacillaceae</taxon>
        <taxon>Geobacillus</taxon>
    </lineage>
</organism>
<gene>
    <name evidence="2" type="ordered locus">GWCH70_3073</name>
</gene>
<dbReference type="STRING" id="471223.GWCH70_3073"/>
<dbReference type="Pfam" id="PF01944">
    <property type="entry name" value="SpoIIM"/>
    <property type="match status" value="1"/>
</dbReference>
<accession>C5D898</accession>
<dbReference type="InterPro" id="IPR002798">
    <property type="entry name" value="SpoIIM-like"/>
</dbReference>
<evidence type="ECO:0000256" key="1">
    <source>
        <dbReference type="SAM" id="Phobius"/>
    </source>
</evidence>
<keyword evidence="1" id="KW-0812">Transmembrane</keyword>
<dbReference type="KEGG" id="gwc:GWCH70_3073"/>
<keyword evidence="1" id="KW-1133">Transmembrane helix</keyword>
<dbReference type="EMBL" id="CP001638">
    <property type="protein sequence ID" value="ACS25736.1"/>
    <property type="molecule type" value="Genomic_DNA"/>
</dbReference>
<dbReference type="AlphaFoldDB" id="C5D898"/>
<keyword evidence="1" id="KW-0472">Membrane</keyword>
<sequence>MITAFMGLFSFGLLAFATLVYNGFMFGQLLKSFIASQASISVLLAGTLPHALIEWAAFIIAGAWGLQGIFLLKYIDNRSMAHQFFPKLISDFSISVGLVCIAAIVEYFVSFKLLGLW</sequence>
<dbReference type="HOGENOM" id="CLU_2081454_0_0_9"/>
<feature type="transmembrane region" description="Helical" evidence="1">
    <location>
        <begin position="53"/>
        <end position="72"/>
    </location>
</feature>
<protein>
    <submittedName>
        <fullName evidence="2">Stage II sporulation protein M related</fullName>
    </submittedName>
</protein>
<feature type="transmembrane region" description="Helical" evidence="1">
    <location>
        <begin position="84"/>
        <end position="109"/>
    </location>
</feature>